<comment type="caution">
    <text evidence="3">The sequence shown here is derived from an EMBL/GenBank/DDBJ whole genome shotgun (WGS) entry which is preliminary data.</text>
</comment>
<evidence type="ECO:0000313" key="4">
    <source>
        <dbReference type="Proteomes" id="UP001207337"/>
    </source>
</evidence>
<feature type="transmembrane region" description="Helical" evidence="2">
    <location>
        <begin position="129"/>
        <end position="148"/>
    </location>
</feature>
<gene>
    <name evidence="3" type="ORF">LQ318_08300</name>
</gene>
<protein>
    <submittedName>
        <fullName evidence="3">Uncharacterized protein</fullName>
    </submittedName>
</protein>
<evidence type="ECO:0000313" key="3">
    <source>
        <dbReference type="EMBL" id="MCW9712904.1"/>
    </source>
</evidence>
<dbReference type="RefSeq" id="WP_265789234.1">
    <property type="nucleotide sequence ID" value="NZ_BAABRS010000002.1"/>
</dbReference>
<organism evidence="3 4">
    <name type="scientific">Fodinibius salicampi</name>
    <dbReference type="NCBI Taxonomy" id="1920655"/>
    <lineage>
        <taxon>Bacteria</taxon>
        <taxon>Pseudomonadati</taxon>
        <taxon>Balneolota</taxon>
        <taxon>Balneolia</taxon>
        <taxon>Balneolales</taxon>
        <taxon>Balneolaceae</taxon>
        <taxon>Fodinibius</taxon>
    </lineage>
</organism>
<evidence type="ECO:0000256" key="2">
    <source>
        <dbReference type="SAM" id="Phobius"/>
    </source>
</evidence>
<proteinExistence type="predicted"/>
<accession>A0ABT3PYH2</accession>
<evidence type="ECO:0000256" key="1">
    <source>
        <dbReference type="SAM" id="MobiDB-lite"/>
    </source>
</evidence>
<keyword evidence="2" id="KW-0472">Membrane</keyword>
<keyword evidence="2" id="KW-0812">Transmembrane</keyword>
<feature type="transmembrane region" description="Helical" evidence="2">
    <location>
        <begin position="101"/>
        <end position="123"/>
    </location>
</feature>
<keyword evidence="4" id="KW-1185">Reference proteome</keyword>
<reference evidence="3 4" key="1">
    <citation type="submission" date="2021-11" db="EMBL/GenBank/DDBJ databases">
        <title>Aliifidinibius sp. nov., a new bacterium isolated from saline soil.</title>
        <authorList>
            <person name="Galisteo C."/>
            <person name="De La Haba R."/>
            <person name="Sanchez-Porro C."/>
            <person name="Ventosa A."/>
        </authorList>
    </citation>
    <scope>NUCLEOTIDE SEQUENCE [LARGE SCALE GENOMIC DNA]</scope>
    <source>
        <strain evidence="3 4">KACC 190600</strain>
    </source>
</reference>
<dbReference type="Proteomes" id="UP001207337">
    <property type="component" value="Unassembled WGS sequence"/>
</dbReference>
<sequence>MTPGDTTGFRTLSHALRQVIARPDMITELQSRETRSKTAAKLNLSEEQATDLLNIINDLEQNWEKAPSEVHIDPPDNDIQTDKEFFSETFKQLRTTYRISLSMSVTIFAIGISFLIIAAVRSFTQPESIEITSVIGGIGIVQIIALFYQNPLSDVARTVSNAQQGKIAVMSYLIGVSLVNQQIGKKSPTAKHLEELVQLTEATLGQLQTYVEGTVSPKKPDEGSGSNKADKGTDH</sequence>
<feature type="region of interest" description="Disordered" evidence="1">
    <location>
        <begin position="213"/>
        <end position="235"/>
    </location>
</feature>
<name>A0ABT3PYH2_9BACT</name>
<dbReference type="EMBL" id="JAJNDC010000002">
    <property type="protein sequence ID" value="MCW9712904.1"/>
    <property type="molecule type" value="Genomic_DNA"/>
</dbReference>
<keyword evidence="2" id="KW-1133">Transmembrane helix</keyword>
<feature type="compositionally biased region" description="Basic and acidic residues" evidence="1">
    <location>
        <begin position="218"/>
        <end position="235"/>
    </location>
</feature>